<protein>
    <recommendedName>
        <fullName evidence="1">Dynein heavy chain tail domain-containing protein</fullName>
    </recommendedName>
</protein>
<keyword evidence="3" id="KW-1185">Reference proteome</keyword>
<dbReference type="GO" id="GO:0030286">
    <property type="term" value="C:dynein complex"/>
    <property type="evidence" value="ECO:0007669"/>
    <property type="project" value="InterPro"/>
</dbReference>
<dbReference type="AlphaFoldDB" id="A0A177ARG5"/>
<gene>
    <name evidence="2" type="ORF">A3Q56_07698</name>
</gene>
<comment type="caution">
    <text evidence="2">The sequence shown here is derived from an EMBL/GenBank/DDBJ whole genome shotgun (WGS) entry which is preliminary data.</text>
</comment>
<evidence type="ECO:0000313" key="3">
    <source>
        <dbReference type="Proteomes" id="UP000078046"/>
    </source>
</evidence>
<dbReference type="Proteomes" id="UP000078046">
    <property type="component" value="Unassembled WGS sequence"/>
</dbReference>
<dbReference type="PANTHER" id="PTHR22878:SF63">
    <property type="entry name" value="DYNEIN AXONEMAL HEAVY CHAIN 10"/>
    <property type="match status" value="1"/>
</dbReference>
<dbReference type="PANTHER" id="PTHR22878">
    <property type="entry name" value="DYNEIN HEAVY CHAIN 6, AXONEMAL-LIKE-RELATED"/>
    <property type="match status" value="1"/>
</dbReference>
<dbReference type="InterPro" id="IPR013594">
    <property type="entry name" value="Dynein_heavy_tail"/>
</dbReference>
<proteinExistence type="predicted"/>
<dbReference type="OrthoDB" id="6141236at2759"/>
<organism evidence="2 3">
    <name type="scientific">Intoshia linei</name>
    <dbReference type="NCBI Taxonomy" id="1819745"/>
    <lineage>
        <taxon>Eukaryota</taxon>
        <taxon>Metazoa</taxon>
        <taxon>Spiralia</taxon>
        <taxon>Lophotrochozoa</taxon>
        <taxon>Mesozoa</taxon>
        <taxon>Orthonectida</taxon>
        <taxon>Rhopaluridae</taxon>
        <taxon>Intoshia</taxon>
    </lineage>
</organism>
<dbReference type="GO" id="GO:0051959">
    <property type="term" value="F:dynein light intermediate chain binding"/>
    <property type="evidence" value="ECO:0007669"/>
    <property type="project" value="InterPro"/>
</dbReference>
<dbReference type="Pfam" id="PF08385">
    <property type="entry name" value="DHC_N1"/>
    <property type="match status" value="1"/>
</dbReference>
<name>A0A177ARG5_9BILA</name>
<dbReference type="GO" id="GO:0007018">
    <property type="term" value="P:microtubule-based movement"/>
    <property type="evidence" value="ECO:0007669"/>
    <property type="project" value="InterPro"/>
</dbReference>
<feature type="domain" description="Dynein heavy chain tail" evidence="1">
    <location>
        <begin position="2"/>
        <end position="203"/>
    </location>
</feature>
<evidence type="ECO:0000313" key="2">
    <source>
        <dbReference type="EMBL" id="OAF64588.1"/>
    </source>
</evidence>
<evidence type="ECO:0000259" key="1">
    <source>
        <dbReference type="Pfam" id="PF08385"/>
    </source>
</evidence>
<dbReference type="EMBL" id="LWCA01001735">
    <property type="protein sequence ID" value="OAF64588.1"/>
    <property type="molecule type" value="Genomic_DNA"/>
</dbReference>
<dbReference type="GO" id="GO:0045505">
    <property type="term" value="F:dynein intermediate chain binding"/>
    <property type="evidence" value="ECO:0007669"/>
    <property type="project" value="InterPro"/>
</dbReference>
<dbReference type="InterPro" id="IPR026983">
    <property type="entry name" value="DHC"/>
</dbReference>
<accession>A0A177ARG5</accession>
<sequence length="412" mass="48555">VDNINLLFNKKRNDPDIYRSLPVTAGSIYWEKALFHRIKHTIVRFLSVENMLNSDIGKMTKAHYLCVAKKMKKYEDELYSSWAKRVEISLPQLMRKHLLSTYSNLEKSEKSASVLLVEINMENLRYSVNFNSDLYEIISESKYLEKIGFKIPDMTKNVSLQEEQYIHFVTKLNKICKKYDETINLLSLSEIDLLTTQIIALQRGNGKFESLVNQIHKEYFNNIRSNLNDTLKVLAQKYKEIAPLLIKIETLVVLTSTGKEPRLKKYYAYWEKKIYESLISMIITNFKHFRDALNSNRPLFTIEAILIPPDAVLSPLSNDIYKIILQSIRDAIEEQKIFYRWMNGTCIEVPPQKMANGELCVFSYFYDISLNADILDIVYEIQTNIKKMLYSLTKSIYKWRKFRTMWRQDKVM</sequence>
<reference evidence="2 3" key="1">
    <citation type="submission" date="2016-04" db="EMBL/GenBank/DDBJ databases">
        <title>The genome of Intoshia linei affirms orthonectids as highly simplified spiralians.</title>
        <authorList>
            <person name="Mikhailov K.V."/>
            <person name="Slusarev G.S."/>
            <person name="Nikitin M.A."/>
            <person name="Logacheva M.D."/>
            <person name="Penin A."/>
            <person name="Aleoshin V."/>
            <person name="Panchin Y.V."/>
        </authorList>
    </citation>
    <scope>NUCLEOTIDE SEQUENCE [LARGE SCALE GENOMIC DNA]</scope>
    <source>
        <strain evidence="2">Intl2013</strain>
        <tissue evidence="2">Whole animal</tissue>
    </source>
</reference>
<feature type="non-terminal residue" evidence="2">
    <location>
        <position position="1"/>
    </location>
</feature>